<protein>
    <submittedName>
        <fullName evidence="1">Uncharacterized protein</fullName>
    </submittedName>
</protein>
<reference evidence="1" key="1">
    <citation type="journal article" date="2015" name="Genome Biol. Evol.">
        <title>Organellar Genomes of White Spruce (Picea glauca): Assembly and Annotation.</title>
        <authorList>
            <person name="Jackman S.D."/>
            <person name="Warren R.L."/>
            <person name="Gibb E.A."/>
            <person name="Vandervalk B.P."/>
            <person name="Mohamadi H."/>
            <person name="Chu J."/>
            <person name="Raymond A."/>
            <person name="Pleasance S."/>
            <person name="Coope R."/>
            <person name="Wildung M.R."/>
            <person name="Ritland C.E."/>
            <person name="Bousquet J."/>
            <person name="Jones S.J."/>
            <person name="Bohlmann J."/>
            <person name="Birol I."/>
        </authorList>
    </citation>
    <scope>NUCLEOTIDE SEQUENCE [LARGE SCALE GENOMIC DNA]</scope>
    <source>
        <tissue evidence="1">Flushing bud</tissue>
    </source>
</reference>
<dbReference type="AlphaFoldDB" id="A0A117NI50"/>
<comment type="caution">
    <text evidence="1">The sequence shown here is derived from an EMBL/GenBank/DDBJ whole genome shotgun (WGS) entry which is preliminary data.</text>
</comment>
<accession>A0A117NI50</accession>
<keyword evidence="1" id="KW-0496">Mitochondrion</keyword>
<sequence length="44" mass="4762">MCAGRGYVWSRVNLINVPIIHISPHCIANTAPRFALLDGQGLAD</sequence>
<evidence type="ECO:0000313" key="1">
    <source>
        <dbReference type="EMBL" id="KUM49340.1"/>
    </source>
</evidence>
<name>A0A117NI50_PICGL</name>
<geneLocation type="mitochondrion" evidence="1"/>
<gene>
    <name evidence="1" type="ORF">ABT39_MTgene3889</name>
</gene>
<dbReference type="EMBL" id="LKAM01000003">
    <property type="protein sequence ID" value="KUM49340.1"/>
    <property type="molecule type" value="Genomic_DNA"/>
</dbReference>
<proteinExistence type="predicted"/>
<organism evidence="1">
    <name type="scientific">Picea glauca</name>
    <name type="common">White spruce</name>
    <name type="synonym">Pinus glauca</name>
    <dbReference type="NCBI Taxonomy" id="3330"/>
    <lineage>
        <taxon>Eukaryota</taxon>
        <taxon>Viridiplantae</taxon>
        <taxon>Streptophyta</taxon>
        <taxon>Embryophyta</taxon>
        <taxon>Tracheophyta</taxon>
        <taxon>Spermatophyta</taxon>
        <taxon>Pinopsida</taxon>
        <taxon>Pinidae</taxon>
        <taxon>Conifers I</taxon>
        <taxon>Pinales</taxon>
        <taxon>Pinaceae</taxon>
        <taxon>Picea</taxon>
    </lineage>
</organism>